<accession>A0ABW2C3I9</accession>
<gene>
    <name evidence="7" type="primary">eat</name>
    <name evidence="7" type="ORF">ACFQGD_22365</name>
</gene>
<feature type="transmembrane region" description="Helical" evidence="5">
    <location>
        <begin position="114"/>
        <end position="145"/>
    </location>
</feature>
<dbReference type="InterPro" id="IPR050367">
    <property type="entry name" value="APC_superfamily"/>
</dbReference>
<feature type="transmembrane region" description="Helical" evidence="5">
    <location>
        <begin position="266"/>
        <end position="288"/>
    </location>
</feature>
<protein>
    <submittedName>
        <fullName evidence="7">Ethanolamine permease</fullName>
    </submittedName>
</protein>
<dbReference type="Pfam" id="PF00324">
    <property type="entry name" value="AA_permease"/>
    <property type="match status" value="1"/>
</dbReference>
<dbReference type="RefSeq" id="WP_345403936.1">
    <property type="nucleotide sequence ID" value="NZ_BAABLA010000116.1"/>
</dbReference>
<dbReference type="InterPro" id="IPR004757">
    <property type="entry name" value="EtNH_permease"/>
</dbReference>
<dbReference type="NCBIfam" id="TIGR00908">
    <property type="entry name" value="2A0305"/>
    <property type="match status" value="1"/>
</dbReference>
<dbReference type="EMBL" id="JBHSXX010000001">
    <property type="protein sequence ID" value="MFC6869890.1"/>
    <property type="molecule type" value="Genomic_DNA"/>
</dbReference>
<feature type="transmembrane region" description="Helical" evidence="5">
    <location>
        <begin position="317"/>
        <end position="337"/>
    </location>
</feature>
<dbReference type="PANTHER" id="PTHR42770:SF7">
    <property type="entry name" value="MEMBRANE PROTEIN"/>
    <property type="match status" value="1"/>
</dbReference>
<evidence type="ECO:0000313" key="8">
    <source>
        <dbReference type="Proteomes" id="UP001596337"/>
    </source>
</evidence>
<feature type="transmembrane region" description="Helical" evidence="5">
    <location>
        <begin position="222"/>
        <end position="245"/>
    </location>
</feature>
<comment type="caution">
    <text evidence="7">The sequence shown here is derived from an EMBL/GenBank/DDBJ whole genome shotgun (WGS) entry which is preliminary data.</text>
</comment>
<dbReference type="Proteomes" id="UP001596337">
    <property type="component" value="Unassembled WGS sequence"/>
</dbReference>
<feature type="transmembrane region" description="Helical" evidence="5">
    <location>
        <begin position="72"/>
        <end position="94"/>
    </location>
</feature>
<reference evidence="8" key="1">
    <citation type="journal article" date="2019" name="Int. J. Syst. Evol. Microbiol.">
        <title>The Global Catalogue of Microorganisms (GCM) 10K type strain sequencing project: providing services to taxonomists for standard genome sequencing and annotation.</title>
        <authorList>
            <consortium name="The Broad Institute Genomics Platform"/>
            <consortium name="The Broad Institute Genome Sequencing Center for Infectious Disease"/>
            <person name="Wu L."/>
            <person name="Ma J."/>
        </authorList>
    </citation>
    <scope>NUCLEOTIDE SEQUENCE [LARGE SCALE GENOMIC DNA]</scope>
    <source>
        <strain evidence="8">KCTC 32255</strain>
    </source>
</reference>
<dbReference type="InterPro" id="IPR004841">
    <property type="entry name" value="AA-permease/SLC12A_dom"/>
</dbReference>
<evidence type="ECO:0000256" key="4">
    <source>
        <dbReference type="ARBA" id="ARBA00023136"/>
    </source>
</evidence>
<evidence type="ECO:0000256" key="5">
    <source>
        <dbReference type="SAM" id="Phobius"/>
    </source>
</evidence>
<keyword evidence="3 5" id="KW-1133">Transmembrane helix</keyword>
<name>A0ABW2C3I9_9PSEU</name>
<feature type="domain" description="Amino acid permease/ SLC12A" evidence="6">
    <location>
        <begin position="58"/>
        <end position="464"/>
    </location>
</feature>
<evidence type="ECO:0000256" key="1">
    <source>
        <dbReference type="ARBA" id="ARBA00004141"/>
    </source>
</evidence>
<dbReference type="PIRSF" id="PIRSF006060">
    <property type="entry name" value="AA_transporter"/>
    <property type="match status" value="1"/>
</dbReference>
<keyword evidence="8" id="KW-1185">Reference proteome</keyword>
<feature type="transmembrane region" description="Helical" evidence="5">
    <location>
        <begin position="181"/>
        <end position="202"/>
    </location>
</feature>
<keyword evidence="4 5" id="KW-0472">Membrane</keyword>
<feature type="transmembrane region" description="Helical" evidence="5">
    <location>
        <begin position="44"/>
        <end position="66"/>
    </location>
</feature>
<keyword evidence="2 5" id="KW-0812">Transmembrane</keyword>
<evidence type="ECO:0000313" key="7">
    <source>
        <dbReference type="EMBL" id="MFC6869890.1"/>
    </source>
</evidence>
<comment type="subcellular location">
    <subcellularLocation>
        <location evidence="1">Membrane</location>
        <topology evidence="1">Multi-pass membrane protein</topology>
    </subcellularLocation>
</comment>
<dbReference type="Gene3D" id="1.20.1740.10">
    <property type="entry name" value="Amino acid/polyamine transporter I"/>
    <property type="match status" value="1"/>
</dbReference>
<feature type="transmembrane region" description="Helical" evidence="5">
    <location>
        <begin position="421"/>
        <end position="442"/>
    </location>
</feature>
<feature type="transmembrane region" description="Helical" evidence="5">
    <location>
        <begin position="448"/>
        <end position="467"/>
    </location>
</feature>
<organism evidence="7 8">
    <name type="scientific">Haloechinothrix salitolerans</name>
    <dbReference type="NCBI Taxonomy" id="926830"/>
    <lineage>
        <taxon>Bacteria</taxon>
        <taxon>Bacillati</taxon>
        <taxon>Actinomycetota</taxon>
        <taxon>Actinomycetes</taxon>
        <taxon>Pseudonocardiales</taxon>
        <taxon>Pseudonocardiaceae</taxon>
        <taxon>Haloechinothrix</taxon>
    </lineage>
</organism>
<evidence type="ECO:0000256" key="3">
    <source>
        <dbReference type="ARBA" id="ARBA00022989"/>
    </source>
</evidence>
<feature type="transmembrane region" description="Helical" evidence="5">
    <location>
        <begin position="157"/>
        <end position="174"/>
    </location>
</feature>
<proteinExistence type="predicted"/>
<evidence type="ECO:0000256" key="2">
    <source>
        <dbReference type="ARBA" id="ARBA00022692"/>
    </source>
</evidence>
<dbReference type="PANTHER" id="PTHR42770">
    <property type="entry name" value="AMINO ACID TRANSPORTER-RELATED"/>
    <property type="match status" value="1"/>
</dbReference>
<feature type="transmembrane region" description="Helical" evidence="5">
    <location>
        <begin position="386"/>
        <end position="409"/>
    </location>
</feature>
<sequence>MAGTEQHRQADVTHVHGHGVDVDYERKGQDYFDQRSLKRGAAGWVLLAGLGVSYVISGDFAGWNFGLAQGGWGGLLIATVLMATMYTCMVYGLAEMSAAMPVAGAGYGFARRALGPLGGFATGTAILIEYAIAPAAIAVFIGGYVEALGLFGLTSGWPVFLVTYAIFVGIHLWGVGEALRLMFVITGFALVALVVFVVGMIGKFDVDNLFDVPMTNAFGASSFLPFGVVGVWGALVFAIWFFLAIEGVPLAAEEARDPKRDMPRGIIVGMAILLVTAALILVTAPGGAGARALMDSDNPLPDALRQAYGGNTFLADFVNYIGLAGLIASFFSIIYAYSRQLFALSRAGYLPRWLSVTGSRRTPYLALIIPGTIGFALASITQAGDLMIQIAVFGAAVSYVLMMVSHIVLRRREPDMERPYRTPGGVATTGVALVLAVTALIAVFLVDLLAAAIVAGIFLAAIAYFWFHSRHHLVANAPEEEFEAIARAEAELDH</sequence>
<evidence type="ECO:0000259" key="6">
    <source>
        <dbReference type="Pfam" id="PF00324"/>
    </source>
</evidence>
<feature type="transmembrane region" description="Helical" evidence="5">
    <location>
        <begin position="362"/>
        <end position="380"/>
    </location>
</feature>